<dbReference type="AlphaFoldDB" id="A0A839XM37"/>
<dbReference type="InterPro" id="IPR002762">
    <property type="entry name" value="CbiX-like"/>
</dbReference>
<evidence type="ECO:0000313" key="4">
    <source>
        <dbReference type="Proteomes" id="UP000564573"/>
    </source>
</evidence>
<organism evidence="3 4">
    <name type="scientific">Prauserella sediminis</name>
    <dbReference type="NCBI Taxonomy" id="577680"/>
    <lineage>
        <taxon>Bacteria</taxon>
        <taxon>Bacillati</taxon>
        <taxon>Actinomycetota</taxon>
        <taxon>Actinomycetes</taxon>
        <taxon>Pseudonocardiales</taxon>
        <taxon>Pseudonocardiaceae</taxon>
        <taxon>Prauserella</taxon>
        <taxon>Prauserella salsuginis group</taxon>
    </lineage>
</organism>
<dbReference type="PANTHER" id="PTHR33542:SF5">
    <property type="entry name" value="FERROCHELATASE CHE1"/>
    <property type="match status" value="1"/>
</dbReference>
<keyword evidence="2" id="KW-0456">Lyase</keyword>
<dbReference type="Proteomes" id="UP000564573">
    <property type="component" value="Unassembled WGS sequence"/>
</dbReference>
<sequence>MIVLTAHGTRDPAGAEVIAELAGRVRARGAEVAVAYADVREPDVTTVLNGLAGRSGSADPVVVPAFLAAGYHVRTDIPQQVAASALPRAPVAEAFGPAPELIDVLVDRVRQAGYRPGDAVVLAAAGSSDPRALDEVSTAARMLSARLRAPVRIGYAATADPDVAAAVAEARHSGRRVLVASWLLAPGLFQRRLEATGADAVSAPLGAHPAVADLVVRRCAETPDTRAEPAGWDRTVRLAV</sequence>
<gene>
    <name evidence="3" type="ORF">FB384_000722</name>
</gene>
<dbReference type="EMBL" id="JACIBS010000001">
    <property type="protein sequence ID" value="MBB3661818.1"/>
    <property type="molecule type" value="Genomic_DNA"/>
</dbReference>
<evidence type="ECO:0000313" key="3">
    <source>
        <dbReference type="EMBL" id="MBB3661818.1"/>
    </source>
</evidence>
<dbReference type="RefSeq" id="WP_183779136.1">
    <property type="nucleotide sequence ID" value="NZ_JACIBS010000001.1"/>
</dbReference>
<dbReference type="GO" id="GO:0046872">
    <property type="term" value="F:metal ion binding"/>
    <property type="evidence" value="ECO:0007669"/>
    <property type="project" value="UniProtKB-KW"/>
</dbReference>
<name>A0A839XM37_9PSEU</name>
<keyword evidence="4" id="KW-1185">Reference proteome</keyword>
<keyword evidence="1" id="KW-0479">Metal-binding</keyword>
<dbReference type="SUPFAM" id="SSF53800">
    <property type="entry name" value="Chelatase"/>
    <property type="match status" value="1"/>
</dbReference>
<dbReference type="CDD" id="cd03416">
    <property type="entry name" value="CbiX_SirB_N"/>
    <property type="match status" value="1"/>
</dbReference>
<dbReference type="Gene3D" id="3.40.50.1400">
    <property type="match status" value="2"/>
</dbReference>
<dbReference type="GO" id="GO:0016829">
    <property type="term" value="F:lyase activity"/>
    <property type="evidence" value="ECO:0007669"/>
    <property type="project" value="UniProtKB-KW"/>
</dbReference>
<dbReference type="Pfam" id="PF01903">
    <property type="entry name" value="CbiX"/>
    <property type="match status" value="2"/>
</dbReference>
<reference evidence="3 4" key="1">
    <citation type="submission" date="2020-08" db="EMBL/GenBank/DDBJ databases">
        <title>Sequencing the genomes of 1000 actinobacteria strains.</title>
        <authorList>
            <person name="Klenk H.-P."/>
        </authorList>
    </citation>
    <scope>NUCLEOTIDE SEQUENCE [LARGE SCALE GENOMIC DNA]</scope>
    <source>
        <strain evidence="3 4">DSM 45267</strain>
    </source>
</reference>
<comment type="caution">
    <text evidence="3">The sequence shown here is derived from an EMBL/GenBank/DDBJ whole genome shotgun (WGS) entry which is preliminary data.</text>
</comment>
<accession>A0A839XM37</accession>
<proteinExistence type="predicted"/>
<evidence type="ECO:0000256" key="1">
    <source>
        <dbReference type="ARBA" id="ARBA00022723"/>
    </source>
</evidence>
<dbReference type="InterPro" id="IPR050963">
    <property type="entry name" value="Sirohydro_Cobaltochel/CbiX"/>
</dbReference>
<protein>
    <submittedName>
        <fullName evidence="3">Sirohydrochlorin ferrochelatase</fullName>
    </submittedName>
</protein>
<dbReference type="PANTHER" id="PTHR33542">
    <property type="entry name" value="SIROHYDROCHLORIN FERROCHELATASE, CHLOROPLASTIC"/>
    <property type="match status" value="1"/>
</dbReference>
<evidence type="ECO:0000256" key="2">
    <source>
        <dbReference type="ARBA" id="ARBA00023239"/>
    </source>
</evidence>